<gene>
    <name evidence="3" type="ordered locus">Mmc1_3142</name>
</gene>
<dbReference type="SUPFAM" id="SSF55073">
    <property type="entry name" value="Nucleotide cyclase"/>
    <property type="match status" value="1"/>
</dbReference>
<dbReference type="STRING" id="156889.Mmc1_3142"/>
<dbReference type="GO" id="GO:0035556">
    <property type="term" value="P:intracellular signal transduction"/>
    <property type="evidence" value="ECO:0007669"/>
    <property type="project" value="InterPro"/>
</dbReference>
<dbReference type="eggNOG" id="COG2114">
    <property type="taxonomic scope" value="Bacteria"/>
</dbReference>
<dbReference type="PANTHER" id="PTHR43081">
    <property type="entry name" value="ADENYLATE CYCLASE, TERMINAL-DIFFERENTIATION SPECIFIC-RELATED"/>
    <property type="match status" value="1"/>
</dbReference>
<dbReference type="Pfam" id="PF00498">
    <property type="entry name" value="FHA"/>
    <property type="match status" value="1"/>
</dbReference>
<dbReference type="SMART" id="SM00044">
    <property type="entry name" value="CYCc"/>
    <property type="match status" value="1"/>
</dbReference>
<dbReference type="CDD" id="cd07302">
    <property type="entry name" value="CHD"/>
    <property type="match status" value="1"/>
</dbReference>
<dbReference type="Gene3D" id="2.60.200.20">
    <property type="match status" value="1"/>
</dbReference>
<keyword evidence="4" id="KW-1185">Reference proteome</keyword>
<dbReference type="Proteomes" id="UP000002586">
    <property type="component" value="Chromosome"/>
</dbReference>
<dbReference type="PANTHER" id="PTHR43081:SF19">
    <property type="entry name" value="PH-SENSITIVE ADENYLATE CYCLASE RV1264"/>
    <property type="match status" value="1"/>
</dbReference>
<dbReference type="HOGENOM" id="CLU_080930_0_0_5"/>
<dbReference type="InterPro" id="IPR008984">
    <property type="entry name" value="SMAD_FHA_dom_sf"/>
</dbReference>
<dbReference type="OrthoDB" id="54411at2"/>
<accession>A0LCD9</accession>
<dbReference type="SMART" id="SM00240">
    <property type="entry name" value="FHA"/>
    <property type="match status" value="1"/>
</dbReference>
<reference evidence="3 4" key="2">
    <citation type="journal article" date="2012" name="Int. J. Syst. Evol. Microbiol.">
        <title>Magnetococcus marinus gen. nov., sp. nov., a marine, magnetotactic bacterium that represents a novel lineage (Magnetococcaceae fam. nov.; Magnetococcales ord. nov.) at the base of the Alphaproteobacteria.</title>
        <authorList>
            <person name="Bazylinski D.A."/>
            <person name="Williams T.J."/>
            <person name="Lefevre C.T."/>
            <person name="Berg R.J."/>
            <person name="Zhang C.L."/>
            <person name="Bowser S.S."/>
            <person name="Dean A.J."/>
            <person name="Beveridge T.J."/>
        </authorList>
    </citation>
    <scope>NUCLEOTIDE SEQUENCE [LARGE SCALE GENOMIC DNA]</scope>
    <source>
        <strain evidence="4">ATCC BAA-1437 / JCM 17883 / MC-1</strain>
    </source>
</reference>
<dbReference type="GO" id="GO:0006171">
    <property type="term" value="P:cAMP biosynthetic process"/>
    <property type="evidence" value="ECO:0007669"/>
    <property type="project" value="TreeGrafter"/>
</dbReference>
<evidence type="ECO:0000259" key="2">
    <source>
        <dbReference type="PROSITE" id="PS50125"/>
    </source>
</evidence>
<dbReference type="CDD" id="cd00060">
    <property type="entry name" value="FHA"/>
    <property type="match status" value="1"/>
</dbReference>
<dbReference type="PROSITE" id="PS50125">
    <property type="entry name" value="GUANYLATE_CYCLASE_2"/>
    <property type="match status" value="1"/>
</dbReference>
<organism evidence="3 4">
    <name type="scientific">Magnetococcus marinus (strain ATCC BAA-1437 / JCM 17883 / MC-1)</name>
    <dbReference type="NCBI Taxonomy" id="156889"/>
    <lineage>
        <taxon>Bacteria</taxon>
        <taxon>Pseudomonadati</taxon>
        <taxon>Pseudomonadota</taxon>
        <taxon>Magnetococcia</taxon>
        <taxon>Magnetococcales</taxon>
        <taxon>Magnetococcaceae</taxon>
        <taxon>Magnetococcus</taxon>
    </lineage>
</organism>
<reference evidence="4" key="1">
    <citation type="journal article" date="2009" name="Appl. Environ. Microbiol.">
        <title>Complete genome sequence of the chemolithoautotrophic marine magnetotactic coccus strain MC-1.</title>
        <authorList>
            <person name="Schubbe S."/>
            <person name="Williams T.J."/>
            <person name="Xie G."/>
            <person name="Kiss H.E."/>
            <person name="Brettin T.S."/>
            <person name="Martinez D."/>
            <person name="Ross C.A."/>
            <person name="Schuler D."/>
            <person name="Cox B.L."/>
            <person name="Nealson K.H."/>
            <person name="Bazylinski D.A."/>
        </authorList>
    </citation>
    <scope>NUCLEOTIDE SEQUENCE [LARGE SCALE GENOMIC DNA]</scope>
    <source>
        <strain evidence="4">ATCC BAA-1437 / JCM 17883 / MC-1</strain>
    </source>
</reference>
<dbReference type="eggNOG" id="COG1716">
    <property type="taxonomic scope" value="Bacteria"/>
</dbReference>
<dbReference type="GO" id="GO:0004016">
    <property type="term" value="F:adenylate cyclase activity"/>
    <property type="evidence" value="ECO:0007669"/>
    <property type="project" value="UniProtKB-ARBA"/>
</dbReference>
<dbReference type="SUPFAM" id="SSF49879">
    <property type="entry name" value="SMAD/FHA domain"/>
    <property type="match status" value="1"/>
</dbReference>
<evidence type="ECO:0000313" key="4">
    <source>
        <dbReference type="Proteomes" id="UP000002586"/>
    </source>
</evidence>
<dbReference type="InterPro" id="IPR050697">
    <property type="entry name" value="Adenylyl/Guanylyl_Cyclase_3/4"/>
</dbReference>
<dbReference type="InterPro" id="IPR029787">
    <property type="entry name" value="Nucleotide_cyclase"/>
</dbReference>
<dbReference type="InterPro" id="IPR000253">
    <property type="entry name" value="FHA_dom"/>
</dbReference>
<dbReference type="PROSITE" id="PS50006">
    <property type="entry name" value="FHA_DOMAIN"/>
    <property type="match status" value="1"/>
</dbReference>
<protein>
    <submittedName>
        <fullName evidence="3">Adenylate/guanylate cyclase</fullName>
    </submittedName>
</protein>
<dbReference type="RefSeq" id="WP_011714695.1">
    <property type="nucleotide sequence ID" value="NC_008576.1"/>
</dbReference>
<feature type="domain" description="FHA" evidence="1">
    <location>
        <begin position="216"/>
        <end position="259"/>
    </location>
</feature>
<evidence type="ECO:0000313" key="3">
    <source>
        <dbReference type="EMBL" id="ABK45632.1"/>
    </source>
</evidence>
<evidence type="ECO:0000259" key="1">
    <source>
        <dbReference type="PROSITE" id="PS50006"/>
    </source>
</evidence>
<proteinExistence type="predicted"/>
<dbReference type="KEGG" id="mgm:Mmc1_3142"/>
<dbReference type="InterPro" id="IPR001054">
    <property type="entry name" value="A/G_cyclase"/>
</dbReference>
<sequence>MREKTRLAIMFADIAGSTKLYEQFGDTKAREVTSRCIELLTAITEVHQGKVVKTIGDEVMCTFNTADSAAEAAIQMQEDVTNNAHALGAALRIRIGFHFGEVIREMERQRVDVFGDAVNTAARMAAQAKADQIITTGETLGMLDPDIAEDSRPVITTTVKGKAKPLEIFEITWGEEDDLTVMGGMPSSIDCAPKTASMVVSNGASRIELGPNNANLTLGRGQQSDLRVLDNMASRLHCRLEFKRDRFVVVDQSTNGTYVITEQGEVFLVHRDEHQLLGKGVIGLGQKVNPGDEMAVAFEVLD</sequence>
<feature type="domain" description="Guanylate cyclase" evidence="2">
    <location>
        <begin position="8"/>
        <end position="125"/>
    </location>
</feature>
<dbReference type="Pfam" id="PF00211">
    <property type="entry name" value="Guanylate_cyc"/>
    <property type="match status" value="1"/>
</dbReference>
<name>A0LCD9_MAGMM</name>
<dbReference type="AlphaFoldDB" id="A0LCD9"/>
<dbReference type="EMBL" id="CP000471">
    <property type="protein sequence ID" value="ABK45632.1"/>
    <property type="molecule type" value="Genomic_DNA"/>
</dbReference>
<dbReference type="Gene3D" id="3.30.70.1230">
    <property type="entry name" value="Nucleotide cyclase"/>
    <property type="match status" value="1"/>
</dbReference>